<evidence type="ECO:0000313" key="4">
    <source>
        <dbReference type="Proteomes" id="UP000010798"/>
    </source>
</evidence>
<reference evidence="3 4" key="1">
    <citation type="submission" date="2012-02" db="EMBL/GenBank/DDBJ databases">
        <title>Complete sequence of chromosome of Singulisphaera acidiphila DSM 18658.</title>
        <authorList>
            <consortium name="US DOE Joint Genome Institute (JGI-PGF)"/>
            <person name="Lucas S."/>
            <person name="Copeland A."/>
            <person name="Lapidus A."/>
            <person name="Glavina del Rio T."/>
            <person name="Dalin E."/>
            <person name="Tice H."/>
            <person name="Bruce D."/>
            <person name="Goodwin L."/>
            <person name="Pitluck S."/>
            <person name="Peters L."/>
            <person name="Ovchinnikova G."/>
            <person name="Chertkov O."/>
            <person name="Kyrpides N."/>
            <person name="Mavromatis K."/>
            <person name="Ivanova N."/>
            <person name="Brettin T."/>
            <person name="Detter J.C."/>
            <person name="Han C."/>
            <person name="Larimer F."/>
            <person name="Land M."/>
            <person name="Hauser L."/>
            <person name="Markowitz V."/>
            <person name="Cheng J.-F."/>
            <person name="Hugenholtz P."/>
            <person name="Woyke T."/>
            <person name="Wu D."/>
            <person name="Tindall B."/>
            <person name="Pomrenke H."/>
            <person name="Brambilla E."/>
            <person name="Klenk H.-P."/>
            <person name="Eisen J.A."/>
        </authorList>
    </citation>
    <scope>NUCLEOTIDE SEQUENCE [LARGE SCALE GENOMIC DNA]</scope>
    <source>
        <strain evidence="4">ATCC BAA-1392 / DSM 18658 / VKM B-2454 / MOB10</strain>
    </source>
</reference>
<dbReference type="OrthoDB" id="9811471at2"/>
<organism evidence="3 4">
    <name type="scientific">Singulisphaera acidiphila (strain ATCC BAA-1392 / DSM 18658 / VKM B-2454 / MOB10)</name>
    <dbReference type="NCBI Taxonomy" id="886293"/>
    <lineage>
        <taxon>Bacteria</taxon>
        <taxon>Pseudomonadati</taxon>
        <taxon>Planctomycetota</taxon>
        <taxon>Planctomycetia</taxon>
        <taxon>Isosphaerales</taxon>
        <taxon>Isosphaeraceae</taxon>
        <taxon>Singulisphaera</taxon>
    </lineage>
</organism>
<name>L0DRI2_SINAD</name>
<gene>
    <name evidence="3" type="ordered locus">Sinac_6930</name>
</gene>
<dbReference type="EMBL" id="CP003364">
    <property type="protein sequence ID" value="AGA30986.1"/>
    <property type="molecule type" value="Genomic_DNA"/>
</dbReference>
<dbReference type="RefSeq" id="WP_015250058.1">
    <property type="nucleotide sequence ID" value="NC_019892.1"/>
</dbReference>
<dbReference type="Proteomes" id="UP000010798">
    <property type="component" value="Chromosome"/>
</dbReference>
<evidence type="ECO:0000259" key="2">
    <source>
        <dbReference type="Pfam" id="PF01425"/>
    </source>
</evidence>
<dbReference type="InterPro" id="IPR036928">
    <property type="entry name" value="AS_sf"/>
</dbReference>
<dbReference type="InterPro" id="IPR023631">
    <property type="entry name" value="Amidase_dom"/>
</dbReference>
<feature type="region of interest" description="Disordered" evidence="1">
    <location>
        <begin position="1"/>
        <end position="41"/>
    </location>
</feature>
<dbReference type="STRING" id="886293.Sinac_6930"/>
<dbReference type="HOGENOM" id="CLU_009600_0_3_0"/>
<dbReference type="PANTHER" id="PTHR11895">
    <property type="entry name" value="TRANSAMIDASE"/>
    <property type="match status" value="1"/>
</dbReference>
<proteinExistence type="predicted"/>
<dbReference type="Pfam" id="PF01425">
    <property type="entry name" value="Amidase"/>
    <property type="match status" value="1"/>
</dbReference>
<dbReference type="AlphaFoldDB" id="L0DRI2"/>
<keyword evidence="3" id="KW-0808">Transferase</keyword>
<dbReference type="KEGG" id="saci:Sinac_6930"/>
<dbReference type="GO" id="GO:0050567">
    <property type="term" value="F:glutaminyl-tRNA synthase (glutamine-hydrolyzing) activity"/>
    <property type="evidence" value="ECO:0007669"/>
    <property type="project" value="TreeGrafter"/>
</dbReference>
<sequence length="598" mass="64805">MSRVPHFSRSGRNESATDSGRSSEADESRANDPSAGSTRRATLKTLAALGIGTATFHRALAAQADQEGNVSPEMIKQAEWIAGLELSDEERETTARSVQRSLGSFKTLREVEVGYDIPPALSFVPAPGLRPSEGVRRNQASPTEWQTPKRPDSDEVLAFLPVSELASLVRARRVSSTELTKLYLDRLKRFDPLLKCVVTLTEELALKQSAKADAELAAGIYRGPLHGIPWGAKDLIAYPGYPTSWGATPFKDRVIDEKATVAARLEEAGAVLVAKLTLGALAQGDRWFGGMTRNPWDPRRGSSGSSAGSAASVAAGLVGFAIGSETLGSIVSPCKTCGASGLRPTYGRVSRHGCMSLSWSMDKLGPIARSMEDCALVLDAIHGFDGLDPSAVDHPFAWPPQVALRSLRVGYFEKADRPLDKRDDLKILRELGVTLVPIALPDDYPASAVSLMLRTEAAAMFDELTRKHVTEGLNTWPAAFLQGQFTPAVEYLRAARVRSLLMRSMARLMETVDLYVGNGEDLEITNLTGHPTAVLPDTFKSRQERDVPGSITFTGRLYGETTLLAVANAYQQAAGHHLRRPPLERFLAEEATTDKVEN</sequence>
<dbReference type="Gene3D" id="3.90.1300.10">
    <property type="entry name" value="Amidase signature (AS) domain"/>
    <property type="match status" value="1"/>
</dbReference>
<evidence type="ECO:0000313" key="3">
    <source>
        <dbReference type="EMBL" id="AGA30986.1"/>
    </source>
</evidence>
<accession>L0DRI2</accession>
<dbReference type="GO" id="GO:0016740">
    <property type="term" value="F:transferase activity"/>
    <property type="evidence" value="ECO:0007669"/>
    <property type="project" value="UniProtKB-KW"/>
</dbReference>
<feature type="compositionally biased region" description="Basic and acidic residues" evidence="1">
    <location>
        <begin position="21"/>
        <end position="30"/>
    </location>
</feature>
<dbReference type="PANTHER" id="PTHR11895:SF73">
    <property type="entry name" value="AMIDASE FAMILY PROTEIN"/>
    <property type="match status" value="1"/>
</dbReference>
<feature type="domain" description="Amidase" evidence="2">
    <location>
        <begin position="178"/>
        <end position="516"/>
    </location>
</feature>
<keyword evidence="4" id="KW-1185">Reference proteome</keyword>
<protein>
    <submittedName>
        <fullName evidence="3">Amidase, Asp-tRNAAsn/Glu-tRNAGln amidotransferase A subunit</fullName>
    </submittedName>
</protein>
<dbReference type="eggNOG" id="COG0154">
    <property type="taxonomic scope" value="Bacteria"/>
</dbReference>
<dbReference type="eggNOG" id="COG0721">
    <property type="taxonomic scope" value="Bacteria"/>
</dbReference>
<dbReference type="InterPro" id="IPR000120">
    <property type="entry name" value="Amidase"/>
</dbReference>
<evidence type="ECO:0000256" key="1">
    <source>
        <dbReference type="SAM" id="MobiDB-lite"/>
    </source>
</evidence>
<feature type="region of interest" description="Disordered" evidence="1">
    <location>
        <begin position="131"/>
        <end position="150"/>
    </location>
</feature>
<dbReference type="SUPFAM" id="SSF75304">
    <property type="entry name" value="Amidase signature (AS) enzymes"/>
    <property type="match status" value="1"/>
</dbReference>